<evidence type="ECO:0000313" key="2">
    <source>
        <dbReference type="EMBL" id="KAF7821936.1"/>
    </source>
</evidence>
<comment type="caution">
    <text evidence="2">The sequence shown here is derived from an EMBL/GenBank/DDBJ whole genome shotgun (WGS) entry which is preliminary data.</text>
</comment>
<organism evidence="2 3">
    <name type="scientific">Senna tora</name>
    <dbReference type="NCBI Taxonomy" id="362788"/>
    <lineage>
        <taxon>Eukaryota</taxon>
        <taxon>Viridiplantae</taxon>
        <taxon>Streptophyta</taxon>
        <taxon>Embryophyta</taxon>
        <taxon>Tracheophyta</taxon>
        <taxon>Spermatophyta</taxon>
        <taxon>Magnoliopsida</taxon>
        <taxon>eudicotyledons</taxon>
        <taxon>Gunneridae</taxon>
        <taxon>Pentapetalae</taxon>
        <taxon>rosids</taxon>
        <taxon>fabids</taxon>
        <taxon>Fabales</taxon>
        <taxon>Fabaceae</taxon>
        <taxon>Caesalpinioideae</taxon>
        <taxon>Cassia clade</taxon>
        <taxon>Senna</taxon>
    </lineage>
</organism>
<dbReference type="Proteomes" id="UP000634136">
    <property type="component" value="Unassembled WGS sequence"/>
</dbReference>
<dbReference type="EMBL" id="JAAIUW010000008">
    <property type="protein sequence ID" value="KAF7821936.1"/>
    <property type="molecule type" value="Genomic_DNA"/>
</dbReference>
<evidence type="ECO:0000256" key="1">
    <source>
        <dbReference type="SAM" id="MobiDB-lite"/>
    </source>
</evidence>
<gene>
    <name evidence="2" type="ORF">G2W53_027391</name>
</gene>
<feature type="compositionally biased region" description="Basic and acidic residues" evidence="1">
    <location>
        <begin position="379"/>
        <end position="396"/>
    </location>
</feature>
<proteinExistence type="predicted"/>
<reference evidence="2" key="1">
    <citation type="submission" date="2020-09" db="EMBL/GenBank/DDBJ databases">
        <title>Genome-Enabled Discovery of Anthraquinone Biosynthesis in Senna tora.</title>
        <authorList>
            <person name="Kang S.-H."/>
            <person name="Pandey R.P."/>
            <person name="Lee C.-M."/>
            <person name="Sim J.-S."/>
            <person name="Jeong J.-T."/>
            <person name="Choi B.-S."/>
            <person name="Jung M."/>
            <person name="Ginzburg D."/>
            <person name="Zhao K."/>
            <person name="Won S.Y."/>
            <person name="Oh T.-J."/>
            <person name="Yu Y."/>
            <person name="Kim N.-H."/>
            <person name="Lee O.R."/>
            <person name="Lee T.-H."/>
            <person name="Bashyal P."/>
            <person name="Kim T.-S."/>
            <person name="Lee W.-H."/>
            <person name="Kawkins C."/>
            <person name="Kim C.-K."/>
            <person name="Kim J.S."/>
            <person name="Ahn B.O."/>
            <person name="Rhee S.Y."/>
            <person name="Sohng J.K."/>
        </authorList>
    </citation>
    <scope>NUCLEOTIDE SEQUENCE</scope>
    <source>
        <tissue evidence="2">Leaf</tissue>
    </source>
</reference>
<accession>A0A834TJD5</accession>
<dbReference type="AlphaFoldDB" id="A0A834TJD5"/>
<feature type="region of interest" description="Disordered" evidence="1">
    <location>
        <begin position="357"/>
        <end position="396"/>
    </location>
</feature>
<name>A0A834TJD5_9FABA</name>
<sequence length="396" mass="43503">MARALKASWAYAYSTHTYLNARITPSFLQGVSSFYFNGRVGIVRRVGCALNDTCHLPQLRLLATREASSSPSSPASPDYRVLAVDILMAIDRDSFSEESLRAFIDNCHAVTHLDDVPYESTVYHPEEEDFFTTSGRRSGLLDHYEEGVRYHDLPARIHHASCNLPDIHALAHVDHIFHDNAFWFNFCVTSHPFLMSLLCHDGLVPNVWVCLRGFEEVYTSVGGFAFFTAASILAQHPRSMGNLSASQTYAQYMVDMRDAIVIPSTSSTSGGVFGALPIGSDSPRSASSPSHWPPLNQVQKEAKQEVLDFFVNLLVKLLYTALLGIHGVNADARIGFPTCQVRLASRRGFEHIAPAGANSVKKELASPSSPPLGFGPLISEDKKDRDDTGSNKNDGA</sequence>
<protein>
    <submittedName>
        <fullName evidence="2">Uncharacterized protein</fullName>
    </submittedName>
</protein>
<keyword evidence="3" id="KW-1185">Reference proteome</keyword>
<evidence type="ECO:0000313" key="3">
    <source>
        <dbReference type="Proteomes" id="UP000634136"/>
    </source>
</evidence>